<evidence type="ECO:0000256" key="1">
    <source>
        <dbReference type="ARBA" id="ARBA00004651"/>
    </source>
</evidence>
<dbReference type="Pfam" id="PF19300">
    <property type="entry name" value="BPD_transp_1_N"/>
    <property type="match status" value="1"/>
</dbReference>
<dbReference type="PANTHER" id="PTHR43163:SF7">
    <property type="entry name" value="DIPEPTIDE-TRANSPORT INTEGRAL MEMBRANE PROTEIN ABC TRANSPORTER DPPB-RELATED"/>
    <property type="match status" value="1"/>
</dbReference>
<dbReference type="SUPFAM" id="SSF161098">
    <property type="entry name" value="MetI-like"/>
    <property type="match status" value="1"/>
</dbReference>
<evidence type="ECO:0000313" key="10">
    <source>
        <dbReference type="Proteomes" id="UP000460435"/>
    </source>
</evidence>
<evidence type="ECO:0000256" key="6">
    <source>
        <dbReference type="ARBA" id="ARBA00023136"/>
    </source>
</evidence>
<keyword evidence="6 7" id="KW-0472">Membrane</keyword>
<comment type="caution">
    <text evidence="9">The sequence shown here is derived from an EMBL/GenBank/DDBJ whole genome shotgun (WGS) entry which is preliminary data.</text>
</comment>
<dbReference type="InterPro" id="IPR000515">
    <property type="entry name" value="MetI-like"/>
</dbReference>
<organism evidence="9 10">
    <name type="scientific">Phytoactinopolyspora mesophila</name>
    <dbReference type="NCBI Taxonomy" id="2650750"/>
    <lineage>
        <taxon>Bacteria</taxon>
        <taxon>Bacillati</taxon>
        <taxon>Actinomycetota</taxon>
        <taxon>Actinomycetes</taxon>
        <taxon>Jiangellales</taxon>
        <taxon>Jiangellaceae</taxon>
        <taxon>Phytoactinopolyspora</taxon>
    </lineage>
</organism>
<evidence type="ECO:0000256" key="2">
    <source>
        <dbReference type="ARBA" id="ARBA00022448"/>
    </source>
</evidence>
<keyword evidence="4 7" id="KW-0812">Transmembrane</keyword>
<evidence type="ECO:0000256" key="3">
    <source>
        <dbReference type="ARBA" id="ARBA00022475"/>
    </source>
</evidence>
<feature type="transmembrane region" description="Helical" evidence="7">
    <location>
        <begin position="274"/>
        <end position="300"/>
    </location>
</feature>
<dbReference type="Gene3D" id="1.10.3720.10">
    <property type="entry name" value="MetI-like"/>
    <property type="match status" value="1"/>
</dbReference>
<evidence type="ECO:0000256" key="7">
    <source>
        <dbReference type="RuleBase" id="RU363032"/>
    </source>
</evidence>
<dbReference type="PROSITE" id="PS50928">
    <property type="entry name" value="ABC_TM1"/>
    <property type="match status" value="1"/>
</dbReference>
<dbReference type="PANTHER" id="PTHR43163">
    <property type="entry name" value="DIPEPTIDE TRANSPORT SYSTEM PERMEASE PROTEIN DPPB-RELATED"/>
    <property type="match status" value="1"/>
</dbReference>
<keyword evidence="2 7" id="KW-0813">Transport</keyword>
<dbReference type="GO" id="GO:0055085">
    <property type="term" value="P:transmembrane transport"/>
    <property type="evidence" value="ECO:0007669"/>
    <property type="project" value="InterPro"/>
</dbReference>
<feature type="transmembrane region" description="Helical" evidence="7">
    <location>
        <begin position="12"/>
        <end position="30"/>
    </location>
</feature>
<dbReference type="RefSeq" id="WP_162451970.1">
    <property type="nucleotide sequence ID" value="NZ_WLZY01000007.1"/>
</dbReference>
<evidence type="ECO:0000256" key="4">
    <source>
        <dbReference type="ARBA" id="ARBA00022692"/>
    </source>
</evidence>
<dbReference type="GO" id="GO:0005886">
    <property type="term" value="C:plasma membrane"/>
    <property type="evidence" value="ECO:0007669"/>
    <property type="project" value="UniProtKB-SubCell"/>
</dbReference>
<keyword evidence="5 7" id="KW-1133">Transmembrane helix</keyword>
<protein>
    <submittedName>
        <fullName evidence="9">ABC transporter permease subunit</fullName>
    </submittedName>
</protein>
<feature type="transmembrane region" description="Helical" evidence="7">
    <location>
        <begin position="101"/>
        <end position="122"/>
    </location>
</feature>
<dbReference type="AlphaFoldDB" id="A0A7K3M8H3"/>
<dbReference type="EMBL" id="WLZY01000007">
    <property type="protein sequence ID" value="NDL59262.1"/>
    <property type="molecule type" value="Genomic_DNA"/>
</dbReference>
<reference evidence="9 10" key="1">
    <citation type="submission" date="2019-11" db="EMBL/GenBank/DDBJ databases">
        <authorList>
            <person name="Li X.-J."/>
            <person name="Feng X.-M."/>
        </authorList>
    </citation>
    <scope>NUCLEOTIDE SEQUENCE [LARGE SCALE GENOMIC DNA]</scope>
    <source>
        <strain evidence="9 10">XMNu-373</strain>
    </source>
</reference>
<comment type="similarity">
    <text evidence="7">Belongs to the binding-protein-dependent transport system permease family.</text>
</comment>
<keyword evidence="10" id="KW-1185">Reference proteome</keyword>
<evidence type="ECO:0000259" key="8">
    <source>
        <dbReference type="PROSITE" id="PS50928"/>
    </source>
</evidence>
<keyword evidence="3" id="KW-1003">Cell membrane</keyword>
<evidence type="ECO:0000313" key="9">
    <source>
        <dbReference type="EMBL" id="NDL59262.1"/>
    </source>
</evidence>
<dbReference type="CDD" id="cd06261">
    <property type="entry name" value="TM_PBP2"/>
    <property type="match status" value="1"/>
</dbReference>
<evidence type="ECO:0000256" key="5">
    <source>
        <dbReference type="ARBA" id="ARBA00022989"/>
    </source>
</evidence>
<name>A0A7K3M8H3_9ACTN</name>
<dbReference type="Pfam" id="PF00528">
    <property type="entry name" value="BPD_transp_1"/>
    <property type="match status" value="1"/>
</dbReference>
<sequence length="307" mass="33038">MRGYLIRRLLQFIPVVIGATFIIFALVFAIPGDPIRALSGDRPMSEAVQATLRDRYNLDDPLLIQYGKYMLALVQGDFGMTFTGRPVSDIIGQRAPVTAQLALTAFVIQAVIGGIAGILAALRRQGFLDSLVQVSTTVLVAIPTLVLAMIGQVVFGLHLGWFPIAGTGQGWYSYVLPGAMLASTSMALIARLLRTSLLENLRADYVRTATAKGLSRSRVVGRHALRNSMIPVVTFLGADLGAMLSGTVIIEGIFNLPGLGGEVFRAIGAQEGTVVVGIVTLFVLIFVTLSLIVDVLYAYLDPRIRYD</sequence>
<feature type="transmembrane region" description="Helical" evidence="7">
    <location>
        <begin position="232"/>
        <end position="254"/>
    </location>
</feature>
<gene>
    <name evidence="9" type="ORF">F7O44_19515</name>
</gene>
<dbReference type="InterPro" id="IPR045621">
    <property type="entry name" value="BPD_transp_1_N"/>
</dbReference>
<feature type="transmembrane region" description="Helical" evidence="7">
    <location>
        <begin position="171"/>
        <end position="193"/>
    </location>
</feature>
<proteinExistence type="inferred from homology"/>
<feature type="transmembrane region" description="Helical" evidence="7">
    <location>
        <begin position="134"/>
        <end position="159"/>
    </location>
</feature>
<dbReference type="InterPro" id="IPR035906">
    <property type="entry name" value="MetI-like_sf"/>
</dbReference>
<comment type="subcellular location">
    <subcellularLocation>
        <location evidence="1 7">Cell membrane</location>
        <topology evidence="1 7">Multi-pass membrane protein</topology>
    </subcellularLocation>
</comment>
<accession>A0A7K3M8H3</accession>
<feature type="domain" description="ABC transmembrane type-1" evidence="8">
    <location>
        <begin position="95"/>
        <end position="297"/>
    </location>
</feature>
<dbReference type="Proteomes" id="UP000460435">
    <property type="component" value="Unassembled WGS sequence"/>
</dbReference>